<dbReference type="AlphaFoldDB" id="A0A923FXD3"/>
<reference evidence="1" key="2">
    <citation type="submission" date="2020-07" db="EMBL/GenBank/DDBJ databases">
        <authorList>
            <person name="Lood C."/>
            <person name="Girard L."/>
        </authorList>
    </citation>
    <scope>NUCLEOTIDE SEQUENCE</scope>
    <source>
        <strain evidence="1">SWRI10</strain>
    </source>
</reference>
<reference evidence="1" key="1">
    <citation type="journal article" date="2020" name="Microorganisms">
        <title>Reliable Identification of Environmental Pseudomonas Isolates Using the rpoD Gene.</title>
        <authorList>
            <consortium name="The Broad Institute Genome Sequencing Platform"/>
            <person name="Girard L."/>
            <person name="Lood C."/>
            <person name="Rokni-Zadeh H."/>
            <person name="van Noort V."/>
            <person name="Lavigne R."/>
            <person name="De Mot R."/>
        </authorList>
    </citation>
    <scope>NUCLEOTIDE SEQUENCE</scope>
    <source>
        <strain evidence="1">SWRI10</strain>
    </source>
</reference>
<evidence type="ECO:0000313" key="1">
    <source>
        <dbReference type="EMBL" id="MBC3440060.1"/>
    </source>
</evidence>
<sequence>MAITRLHANKRLSNTVVHNGVVYLAGQLANQHSADIKIQTRETLHNIDTLLKEVGSDKTRILSATIYLADIDADFDEMNEIWEDWVAAGHEPARACVQAAMFKPSLLVEISIVAAVD</sequence>
<dbReference type="EMBL" id="JABWRE010000002">
    <property type="protein sequence ID" value="MBC3440060.1"/>
    <property type="molecule type" value="Genomic_DNA"/>
</dbReference>
<comment type="caution">
    <text evidence="1">The sequence shown here is derived from an EMBL/GenBank/DDBJ whole genome shotgun (WGS) entry which is preliminary data.</text>
</comment>
<dbReference type="Proteomes" id="UP000599879">
    <property type="component" value="Unassembled WGS sequence"/>
</dbReference>
<name>A0A923FXD3_9PSED</name>
<evidence type="ECO:0000313" key="2">
    <source>
        <dbReference type="EMBL" id="MBV4535699.1"/>
    </source>
</evidence>
<dbReference type="Pfam" id="PF01042">
    <property type="entry name" value="Ribonuc_L-PSP"/>
    <property type="match status" value="1"/>
</dbReference>
<dbReference type="Gene3D" id="3.30.1330.40">
    <property type="entry name" value="RutC-like"/>
    <property type="match status" value="1"/>
</dbReference>
<protein>
    <submittedName>
        <fullName evidence="1">RidA family protein</fullName>
    </submittedName>
</protein>
<dbReference type="PANTHER" id="PTHR47328:SF1">
    <property type="entry name" value="RUTC FAMILY PROTEIN YOAB"/>
    <property type="match status" value="1"/>
</dbReference>
<dbReference type="InterPro" id="IPR035959">
    <property type="entry name" value="RutC-like_sf"/>
</dbReference>
<dbReference type="SUPFAM" id="SSF55298">
    <property type="entry name" value="YjgF-like"/>
    <property type="match status" value="1"/>
</dbReference>
<organism evidence="1">
    <name type="scientific">Pseudomonas urmiensis</name>
    <dbReference type="NCBI Taxonomy" id="2745493"/>
    <lineage>
        <taxon>Bacteria</taxon>
        <taxon>Pseudomonadati</taxon>
        <taxon>Pseudomonadota</taxon>
        <taxon>Gammaproteobacteria</taxon>
        <taxon>Pseudomonadales</taxon>
        <taxon>Pseudomonadaceae</taxon>
        <taxon>Pseudomonas</taxon>
    </lineage>
</organism>
<dbReference type="EMBL" id="JABWRE020000001">
    <property type="protein sequence ID" value="MBV4535699.1"/>
    <property type="molecule type" value="Genomic_DNA"/>
</dbReference>
<dbReference type="CDD" id="cd06150">
    <property type="entry name" value="YjgF_YER057c_UK114_like_2"/>
    <property type="match status" value="1"/>
</dbReference>
<reference evidence="2" key="3">
    <citation type="submission" date="2021-06" db="EMBL/GenBank/DDBJ databases">
        <title>Updating the genus Pseudomonas: Description of 43 new species and partition of the Pseudomonas putida group.</title>
        <authorList>
            <person name="Girard L."/>
            <person name="Lood C."/>
            <person name="Vandamme P."/>
            <person name="Rokni-Zadeh H."/>
            <person name="Van Noort V."/>
            <person name="Hofte M."/>
            <person name="Lavigne R."/>
            <person name="De Mot R."/>
        </authorList>
    </citation>
    <scope>NUCLEOTIDE SEQUENCE</scope>
    <source>
        <strain evidence="2">SWRI10</strain>
    </source>
</reference>
<dbReference type="InterPro" id="IPR035709">
    <property type="entry name" value="YoaB-like"/>
</dbReference>
<gene>
    <name evidence="2" type="ORF">HU737_006910</name>
    <name evidence="1" type="ORF">HU737_05145</name>
</gene>
<dbReference type="InterPro" id="IPR006175">
    <property type="entry name" value="YjgF/YER057c/UK114"/>
</dbReference>
<accession>A0A923FXD3</accession>
<dbReference type="PANTHER" id="PTHR47328">
    <property type="match status" value="1"/>
</dbReference>
<proteinExistence type="predicted"/>
<dbReference type="RefSeq" id="WP_186553626.1">
    <property type="nucleotide sequence ID" value="NZ_JABWRE020000001.1"/>
</dbReference>